<dbReference type="Proteomes" id="UP000233837">
    <property type="component" value="Unassembled WGS sequence"/>
</dbReference>
<evidence type="ECO:0000256" key="1">
    <source>
        <dbReference type="SAM" id="MobiDB-lite"/>
    </source>
</evidence>
<reference evidence="3 4" key="2">
    <citation type="journal article" date="2017" name="Nature">
        <title>The Apostasia genome and the evolution of orchids.</title>
        <authorList>
            <person name="Zhang G.Q."/>
            <person name="Liu K.W."/>
            <person name="Li Z."/>
            <person name="Lohaus R."/>
            <person name="Hsiao Y.Y."/>
            <person name="Niu S.C."/>
            <person name="Wang J.Y."/>
            <person name="Lin Y.C."/>
            <person name="Xu Q."/>
            <person name="Chen L.J."/>
            <person name="Yoshida K."/>
            <person name="Fujiwara S."/>
            <person name="Wang Z.W."/>
            <person name="Zhang Y.Q."/>
            <person name="Mitsuda N."/>
            <person name="Wang M."/>
            <person name="Liu G.H."/>
            <person name="Pecoraro L."/>
            <person name="Huang H.X."/>
            <person name="Xiao X.J."/>
            <person name="Lin M."/>
            <person name="Wu X.Y."/>
            <person name="Wu W.L."/>
            <person name="Chen Y.Y."/>
            <person name="Chang S.B."/>
            <person name="Sakamoto S."/>
            <person name="Ohme-Takagi M."/>
            <person name="Yagi M."/>
            <person name="Zeng S.J."/>
            <person name="Shen C.Y."/>
            <person name="Yeh C.M."/>
            <person name="Luo Y.B."/>
            <person name="Tsai W.C."/>
            <person name="Van de Peer Y."/>
            <person name="Liu Z.J."/>
        </authorList>
    </citation>
    <scope>NUCLEOTIDE SEQUENCE [LARGE SCALE GENOMIC DNA]</scope>
    <source>
        <tissue evidence="3">The whole plant</tissue>
    </source>
</reference>
<feature type="region of interest" description="Disordered" evidence="1">
    <location>
        <begin position="341"/>
        <end position="380"/>
    </location>
</feature>
<dbReference type="GO" id="GO:0009706">
    <property type="term" value="C:chloroplast inner membrane"/>
    <property type="evidence" value="ECO:0007669"/>
    <property type="project" value="TreeGrafter"/>
</dbReference>
<evidence type="ECO:0000313" key="3">
    <source>
        <dbReference type="EMBL" id="PKU72838.1"/>
    </source>
</evidence>
<dbReference type="PANTHER" id="PTHR36317:SF1">
    <property type="entry name" value="PROTEIN MULTIPLE CHLOROPLAST DIVISION SITE 1"/>
    <property type="match status" value="1"/>
</dbReference>
<dbReference type="AlphaFoldDB" id="A0A2I0WAZ9"/>
<keyword evidence="2" id="KW-1133">Transmembrane helix</keyword>
<dbReference type="GO" id="GO:0010020">
    <property type="term" value="P:chloroplast fission"/>
    <property type="evidence" value="ECO:0007669"/>
    <property type="project" value="InterPro"/>
</dbReference>
<evidence type="ECO:0000256" key="2">
    <source>
        <dbReference type="SAM" id="Phobius"/>
    </source>
</evidence>
<reference evidence="3 4" key="1">
    <citation type="journal article" date="2016" name="Sci. Rep.">
        <title>The Dendrobium catenatum Lindl. genome sequence provides insights into polysaccharide synthase, floral development and adaptive evolution.</title>
        <authorList>
            <person name="Zhang G.Q."/>
            <person name="Xu Q."/>
            <person name="Bian C."/>
            <person name="Tsai W.C."/>
            <person name="Yeh C.M."/>
            <person name="Liu K.W."/>
            <person name="Yoshida K."/>
            <person name="Zhang L.S."/>
            <person name="Chang S.B."/>
            <person name="Chen F."/>
            <person name="Shi Y."/>
            <person name="Su Y.Y."/>
            <person name="Zhang Y.Q."/>
            <person name="Chen L.J."/>
            <person name="Yin Y."/>
            <person name="Lin M."/>
            <person name="Huang H."/>
            <person name="Deng H."/>
            <person name="Wang Z.W."/>
            <person name="Zhu S.L."/>
            <person name="Zhao X."/>
            <person name="Deng C."/>
            <person name="Niu S.C."/>
            <person name="Huang J."/>
            <person name="Wang M."/>
            <person name="Liu G.H."/>
            <person name="Yang H.J."/>
            <person name="Xiao X.J."/>
            <person name="Hsiao Y.Y."/>
            <person name="Wu W.L."/>
            <person name="Chen Y.Y."/>
            <person name="Mitsuda N."/>
            <person name="Ohme-Takagi M."/>
            <person name="Luo Y.B."/>
            <person name="Van de Peer Y."/>
            <person name="Liu Z.J."/>
        </authorList>
    </citation>
    <scope>NUCLEOTIDE SEQUENCE [LARGE SCALE GENOMIC DNA]</scope>
    <source>
        <tissue evidence="3">The whole plant</tissue>
    </source>
</reference>
<gene>
    <name evidence="3" type="ORF">MA16_Dca013632</name>
</gene>
<dbReference type="InterPro" id="IPR034572">
    <property type="entry name" value="MCD1"/>
</dbReference>
<feature type="transmembrane region" description="Helical" evidence="2">
    <location>
        <begin position="146"/>
        <end position="165"/>
    </location>
</feature>
<organism evidence="3 4">
    <name type="scientific">Dendrobium catenatum</name>
    <dbReference type="NCBI Taxonomy" id="906689"/>
    <lineage>
        <taxon>Eukaryota</taxon>
        <taxon>Viridiplantae</taxon>
        <taxon>Streptophyta</taxon>
        <taxon>Embryophyta</taxon>
        <taxon>Tracheophyta</taxon>
        <taxon>Spermatophyta</taxon>
        <taxon>Magnoliopsida</taxon>
        <taxon>Liliopsida</taxon>
        <taxon>Asparagales</taxon>
        <taxon>Orchidaceae</taxon>
        <taxon>Epidendroideae</taxon>
        <taxon>Malaxideae</taxon>
        <taxon>Dendrobiinae</taxon>
        <taxon>Dendrobium</taxon>
    </lineage>
</organism>
<name>A0A2I0WAZ9_9ASPA</name>
<dbReference type="EMBL" id="KZ502801">
    <property type="protein sequence ID" value="PKU72838.1"/>
    <property type="molecule type" value="Genomic_DNA"/>
</dbReference>
<dbReference type="PANTHER" id="PTHR36317">
    <property type="entry name" value="PROTEIN MULTIPLE CHLOROPLAST DIVISION SITE 1"/>
    <property type="match status" value="1"/>
</dbReference>
<sequence>MSYIFNALSLFPAQSLSNGVIFFFYYSSSICSRLQSYDCFCSTFLFYKFLQNGGREFKVGNVANLEVLWFSKCRLRWSFRKACEFRVMSAENSIDSTGREQVEGGVRVDFSTKALESDKMTGSLHGRINDPPSFVVLVKRNAGSKYAVGFYIALTIVLIVAKQILSKRKIQTRHGSVAELVKRGQLRSNRRGISKLDLKYEDPFNNPQVKIEKNNSKIEMCGKVYRLAPVTLTQEQQLTHLQRRSRAYQWKRPTIFLKEGDLVPPDVDPDTIRWIPANHPFATTTTELDENLAQNNVFQKDGVPFRVRAEHEALQKKLETLQSVQNEIGINQNNIHEWERSAERSSKLNEQVEPSASLEKQNDEFSSTGNRNLPDKLDKL</sequence>
<proteinExistence type="predicted"/>
<evidence type="ECO:0000313" key="4">
    <source>
        <dbReference type="Proteomes" id="UP000233837"/>
    </source>
</evidence>
<evidence type="ECO:0008006" key="5">
    <source>
        <dbReference type="Google" id="ProtNLM"/>
    </source>
</evidence>
<accession>A0A2I0WAZ9</accession>
<keyword evidence="2" id="KW-0472">Membrane</keyword>
<dbReference type="STRING" id="906689.A0A2I0WAZ9"/>
<keyword evidence="4" id="KW-1185">Reference proteome</keyword>
<protein>
    <recommendedName>
        <fullName evidence="5">Protein MULTIPLE CHLOROPLAST DIVISION SITE 1</fullName>
    </recommendedName>
</protein>
<keyword evidence="2" id="KW-0812">Transmembrane</keyword>